<keyword evidence="3" id="KW-0812">Transmembrane</keyword>
<evidence type="ECO:0000313" key="6">
    <source>
        <dbReference type="EMBL" id="KID49923.1"/>
    </source>
</evidence>
<proteinExistence type="predicted"/>
<dbReference type="RefSeq" id="WP_005956805.1">
    <property type="nucleotide sequence ID" value="NZ_AOJP01000011.1"/>
</dbReference>
<evidence type="ECO:0000256" key="5">
    <source>
        <dbReference type="ARBA" id="ARBA00023136"/>
    </source>
</evidence>
<evidence type="ECO:0000256" key="1">
    <source>
        <dbReference type="ARBA" id="ARBA00004651"/>
    </source>
</evidence>
<reference evidence="6 7" key="1">
    <citation type="submission" date="2013-08" db="EMBL/GenBank/DDBJ databases">
        <title>An opportunistic ruminal bacterium that causes liver abscesses in cattle.</title>
        <authorList>
            <person name="Benahmed F.H."/>
            <person name="Rasmussen M."/>
            <person name="Harbottle H."/>
            <person name="Soppet D."/>
            <person name="Nagaraja T.G."/>
            <person name="Davidson M."/>
        </authorList>
    </citation>
    <scope>NUCLEOTIDE SEQUENCE [LARGE SCALE GENOMIC DNA]</scope>
    <source>
        <strain evidence="6 7">B35</strain>
    </source>
</reference>
<evidence type="ECO:0000256" key="4">
    <source>
        <dbReference type="ARBA" id="ARBA00022989"/>
    </source>
</evidence>
<dbReference type="PANTHER" id="PTHR43652:SF2">
    <property type="entry name" value="BASIC AMINO ACID ANTIPORTER YFCC-RELATED"/>
    <property type="match status" value="1"/>
</dbReference>
<comment type="caution">
    <text evidence="6">The sequence shown here is derived from an EMBL/GenBank/DDBJ whole genome shotgun (WGS) entry which is preliminary data.</text>
</comment>
<organism evidence="6 7">
    <name type="scientific">Fusobacterium necrophorum subsp. funduliforme B35</name>
    <dbReference type="NCBI Taxonomy" id="1226633"/>
    <lineage>
        <taxon>Bacteria</taxon>
        <taxon>Fusobacteriati</taxon>
        <taxon>Fusobacteriota</taxon>
        <taxon>Fusobacteriia</taxon>
        <taxon>Fusobacteriales</taxon>
        <taxon>Fusobacteriaceae</taxon>
        <taxon>Fusobacterium</taxon>
    </lineage>
</organism>
<accession>A0A017H2P6</accession>
<keyword evidence="5" id="KW-0472">Membrane</keyword>
<evidence type="ECO:0000313" key="7">
    <source>
        <dbReference type="Proteomes" id="UP000031184"/>
    </source>
</evidence>
<protein>
    <submittedName>
        <fullName evidence="6">C4-dicarboxylate ABC transporter</fullName>
    </submittedName>
</protein>
<dbReference type="PANTHER" id="PTHR43652">
    <property type="entry name" value="BASIC AMINO ACID ANTIPORTER YFCC-RELATED"/>
    <property type="match status" value="1"/>
</dbReference>
<dbReference type="GeneID" id="75075487"/>
<dbReference type="OrthoDB" id="255482at2"/>
<gene>
    <name evidence="6" type="ORF">C095_02020</name>
</gene>
<dbReference type="InterPro" id="IPR051679">
    <property type="entry name" value="DASS-Related_Transporters"/>
</dbReference>
<dbReference type="InterPro" id="IPR018385">
    <property type="entry name" value="C4_dicarb_anaerob_car-like"/>
</dbReference>
<dbReference type="GO" id="GO:0005886">
    <property type="term" value="C:plasma membrane"/>
    <property type="evidence" value="ECO:0007669"/>
    <property type="project" value="UniProtKB-SubCell"/>
</dbReference>
<dbReference type="AlphaFoldDB" id="A0A017H2P6"/>
<evidence type="ECO:0000256" key="3">
    <source>
        <dbReference type="ARBA" id="ARBA00022692"/>
    </source>
</evidence>
<keyword evidence="2" id="KW-1003">Cell membrane</keyword>
<evidence type="ECO:0000256" key="2">
    <source>
        <dbReference type="ARBA" id="ARBA00022475"/>
    </source>
</evidence>
<dbReference type="EMBL" id="AUZI01000010">
    <property type="protein sequence ID" value="KID49923.1"/>
    <property type="molecule type" value="Genomic_DNA"/>
</dbReference>
<name>A0A017H2P6_9FUSO</name>
<sequence>MTERKVWRMPHGFLIIGSILVFVTVLTWLIPAGEFERVLDEATGRNIVIPTSFHFVEANPVSPFRMFASILAGLVDAADVIFFTMISYGYMCMLIHVGAFDSGIGSLIRVMGKQDRLLLPILIWIFALMGASFGMYEEAYGFIPVVMGISLALGYDALLGAVVVMGSVGIGFAAAFVNPYTTAIAQGIAELPLFSGLWFRVLCFFVFVTVYTIFCMNYAHKIKKDPSKSFVYGDDFSHLMTTTKEELIQKRMSKKDTISLLIFVGSIVTFVLGSIYKGWYFEEISAVFLISMLLIGIVNGLSLSETCSAVVNIYKEIVYACLVIGIARALIIVMREGKIIDSVCYYLANAILGAHKMLAAMGMVIIQNLINFFIPSGSGQAATSMPIMTPIADIIGLNRQIAVVAFQFGDGFSNLFWPTQAAVDCAIAGCSLSKWYKFFAPLFVILLGLQFLLIAFAVFINLGPF</sequence>
<keyword evidence="4" id="KW-1133">Transmembrane helix</keyword>
<comment type="subcellular location">
    <subcellularLocation>
        <location evidence="1">Cell membrane</location>
        <topology evidence="1">Multi-pass membrane protein</topology>
    </subcellularLocation>
</comment>
<dbReference type="PATRIC" id="fig|1226633.4.peg.398"/>
<dbReference type="Pfam" id="PF03606">
    <property type="entry name" value="DcuC"/>
    <property type="match status" value="1"/>
</dbReference>
<dbReference type="Proteomes" id="UP000031184">
    <property type="component" value="Unassembled WGS sequence"/>
</dbReference>